<proteinExistence type="inferred from homology"/>
<dbReference type="GO" id="GO:0000225">
    <property type="term" value="F:N-acetylglucosaminylphosphatidylinositol deacetylase activity"/>
    <property type="evidence" value="ECO:0007669"/>
    <property type="project" value="UniProtKB-EC"/>
</dbReference>
<protein>
    <recommendedName>
        <fullName evidence="2">N-acetylglucosaminylphosphatidylinositol deacetylase</fullName>
        <ecNumber evidence="2">3.5.1.89</ecNumber>
    </recommendedName>
</protein>
<dbReference type="Gene3D" id="3.40.50.10320">
    <property type="entry name" value="LmbE-like"/>
    <property type="match status" value="1"/>
</dbReference>
<dbReference type="SUPFAM" id="SSF102588">
    <property type="entry name" value="LmbE-like"/>
    <property type="match status" value="1"/>
</dbReference>
<comment type="similarity">
    <text evidence="1">Belongs to the PIGL family.</text>
</comment>
<feature type="non-terminal residue" evidence="3">
    <location>
        <position position="1"/>
    </location>
</feature>
<dbReference type="Proteomes" id="UP000789342">
    <property type="component" value="Unassembled WGS sequence"/>
</dbReference>
<dbReference type="PANTHER" id="PTHR12993:SF11">
    <property type="entry name" value="N-ACETYLGLUCOSAMINYL-PHOSPHATIDYLINOSITOL DE-N-ACETYLASE"/>
    <property type="match status" value="1"/>
</dbReference>
<dbReference type="EMBL" id="CAJVPV010048445">
    <property type="protein sequence ID" value="CAG8774345.1"/>
    <property type="molecule type" value="Genomic_DNA"/>
</dbReference>
<dbReference type="GO" id="GO:0005783">
    <property type="term" value="C:endoplasmic reticulum"/>
    <property type="evidence" value="ECO:0007669"/>
    <property type="project" value="TreeGrafter"/>
</dbReference>
<feature type="non-terminal residue" evidence="3">
    <location>
        <position position="113"/>
    </location>
</feature>
<comment type="caution">
    <text evidence="3">The sequence shown here is derived from an EMBL/GenBank/DDBJ whole genome shotgun (WGS) entry which is preliminary data.</text>
</comment>
<dbReference type="EC" id="3.5.1.89" evidence="2"/>
<dbReference type="InterPro" id="IPR003737">
    <property type="entry name" value="GlcNAc_PI_deacetylase-related"/>
</dbReference>
<sequence>KESNLNSDAIRERKILLLIAHPDDECMFFGPSLLELVPKNRIHVLCLSIGNESGLGEIRRKELEASCVTLGIDVENVSSLDHQSLQDGPNNSWDSNVISTILDDYVNKNDIDM</sequence>
<reference evidence="3" key="1">
    <citation type="submission" date="2021-06" db="EMBL/GenBank/DDBJ databases">
        <authorList>
            <person name="Kallberg Y."/>
            <person name="Tangrot J."/>
            <person name="Rosling A."/>
        </authorList>
    </citation>
    <scope>NUCLEOTIDE SEQUENCE</scope>
    <source>
        <strain evidence="3">CL551</strain>
    </source>
</reference>
<evidence type="ECO:0000313" key="4">
    <source>
        <dbReference type="Proteomes" id="UP000789342"/>
    </source>
</evidence>
<organism evidence="3 4">
    <name type="scientific">Acaulospora morrowiae</name>
    <dbReference type="NCBI Taxonomy" id="94023"/>
    <lineage>
        <taxon>Eukaryota</taxon>
        <taxon>Fungi</taxon>
        <taxon>Fungi incertae sedis</taxon>
        <taxon>Mucoromycota</taxon>
        <taxon>Glomeromycotina</taxon>
        <taxon>Glomeromycetes</taxon>
        <taxon>Diversisporales</taxon>
        <taxon>Acaulosporaceae</taxon>
        <taxon>Acaulospora</taxon>
    </lineage>
</organism>
<dbReference type="PANTHER" id="PTHR12993">
    <property type="entry name" value="N-ACETYLGLUCOSAMINYL-PHOSPHATIDYLINOSITOL DE-N-ACETYLASE-RELATED"/>
    <property type="match status" value="1"/>
</dbReference>
<dbReference type="InterPro" id="IPR024078">
    <property type="entry name" value="LmbE-like_dom_sf"/>
</dbReference>
<dbReference type="Pfam" id="PF02585">
    <property type="entry name" value="PIG-L"/>
    <property type="match status" value="1"/>
</dbReference>
<dbReference type="AlphaFoldDB" id="A0A9N9JC02"/>
<accession>A0A9N9JC02</accession>
<name>A0A9N9JC02_9GLOM</name>
<evidence type="ECO:0000313" key="3">
    <source>
        <dbReference type="EMBL" id="CAG8774345.1"/>
    </source>
</evidence>
<keyword evidence="4" id="KW-1185">Reference proteome</keyword>
<dbReference type="OrthoDB" id="440160at2759"/>
<evidence type="ECO:0000256" key="1">
    <source>
        <dbReference type="ARBA" id="ARBA00006066"/>
    </source>
</evidence>
<evidence type="ECO:0000256" key="2">
    <source>
        <dbReference type="ARBA" id="ARBA00012176"/>
    </source>
</evidence>
<gene>
    <name evidence="3" type="ORF">AMORRO_LOCUS16795</name>
</gene>